<dbReference type="InterPro" id="IPR033696">
    <property type="entry name" value="POLO_box_Plk4_C"/>
</dbReference>
<feature type="domain" description="Cryptic POLO box 2 (CPB2)" evidence="5">
    <location>
        <begin position="147"/>
        <end position="261"/>
    </location>
</feature>
<evidence type="ECO:0000256" key="2">
    <source>
        <dbReference type="SAM" id="MobiDB-lite"/>
    </source>
</evidence>
<sequence length="660" mass="72345">MIVFDQDKRKQNVAEGVQLDTGDSSGQKPICCAQKKFGDGVTSRTKPRQLNTTRLKPYRQLSILEMGHVSLEFLKRKDGQERVAEVFVVSGDGVQVYVEQWQAGCPPSSDAALEQAWHTFTYHDLPEKYWKKYAHAYRFVDLVKSKTPKVTMYTDHAKGVLMENWPPSFEVTFYHAGPTIVMTGNDVHIREDNGASLVFSKDCLNNLVSDYTLGLIRHATQMREQCFRLEASVATAEVTNQTGEPLFPITVGARPSTSICSSTSSTSESLDPPATKLLLSSLLPRALRFFPRPPRSPRFTPGVACAYTGPQCSRQTPTNQPIIFFLLSRRSVETPRKTVPPSHPSPVKERVQSSLSSASPAESPYRHVSTLEGRKMRRQLSSASTESSGMEENTACSVSDTVNSCPQVPNDVAMHSVSFDKAAANFHPQSLENNQERFQFAQPAPFRPAREEDELLKNVAHSSPHKGTPMLRSPIRCQANQPSLSNIQTSSPFTSAMNTTSAATLRSISRDFHTTDRSGGDSGAMSSHADFVSCTSSAVADSLMTPPSGSQCPAVGASCETSPDMSTSSSVVRQTFVPYTGWASQLASGAVWIRYNDGTQLGVHNTPAEIVYVDQEGQTHRYVQSDGISEVVRLKLEKLPMVLDCLMTRPAAPPYGMASS</sequence>
<dbReference type="InterPro" id="IPR046437">
    <property type="entry name" value="Ser_Thr-PK_POLO_box_1_sf"/>
</dbReference>
<evidence type="ECO:0000313" key="7">
    <source>
        <dbReference type="Proteomes" id="UP001519460"/>
    </source>
</evidence>
<protein>
    <recommendedName>
        <fullName evidence="8">Polo kinase</fullName>
    </recommendedName>
</protein>
<evidence type="ECO:0000313" key="6">
    <source>
        <dbReference type="EMBL" id="KAK7496407.1"/>
    </source>
</evidence>
<accession>A0ABD0LBR9</accession>
<dbReference type="Gene3D" id="3.30.1120.130">
    <property type="match status" value="1"/>
</dbReference>
<dbReference type="PROSITE" id="PS50078">
    <property type="entry name" value="POLO_BOX"/>
    <property type="match status" value="1"/>
</dbReference>
<name>A0ABD0LBR9_9CAEN</name>
<evidence type="ECO:0000259" key="5">
    <source>
        <dbReference type="PROSITE" id="PS51985"/>
    </source>
</evidence>
<evidence type="ECO:0000259" key="4">
    <source>
        <dbReference type="PROSITE" id="PS51984"/>
    </source>
</evidence>
<dbReference type="InterPro" id="IPR033698">
    <property type="entry name" value="POLO_box_Plk4_2"/>
</dbReference>
<feature type="compositionally biased region" description="Low complexity" evidence="2">
    <location>
        <begin position="353"/>
        <end position="363"/>
    </location>
</feature>
<dbReference type="InterPro" id="IPR033699">
    <property type="entry name" value="POLO_box_Plk4_1"/>
</dbReference>
<dbReference type="SUPFAM" id="SSF82615">
    <property type="entry name" value="Polo-box domain"/>
    <property type="match status" value="1"/>
</dbReference>
<organism evidence="6 7">
    <name type="scientific">Batillaria attramentaria</name>
    <dbReference type="NCBI Taxonomy" id="370345"/>
    <lineage>
        <taxon>Eukaryota</taxon>
        <taxon>Metazoa</taxon>
        <taxon>Spiralia</taxon>
        <taxon>Lophotrochozoa</taxon>
        <taxon>Mollusca</taxon>
        <taxon>Gastropoda</taxon>
        <taxon>Caenogastropoda</taxon>
        <taxon>Sorbeoconcha</taxon>
        <taxon>Cerithioidea</taxon>
        <taxon>Batillariidae</taxon>
        <taxon>Batillaria</taxon>
    </lineage>
</organism>
<dbReference type="Pfam" id="PF18409">
    <property type="entry name" value="Plk4_PB2"/>
    <property type="match status" value="1"/>
</dbReference>
<dbReference type="Gene3D" id="3.30.1120.120">
    <property type="match status" value="1"/>
</dbReference>
<feature type="region of interest" description="Disordered" evidence="2">
    <location>
        <begin position="333"/>
        <end position="392"/>
    </location>
</feature>
<dbReference type="InterPro" id="IPR000959">
    <property type="entry name" value="POLO_box_dom"/>
</dbReference>
<dbReference type="CDD" id="cd13116">
    <property type="entry name" value="POLO_box_Plk4_3"/>
    <property type="match status" value="1"/>
</dbReference>
<evidence type="ECO:0000259" key="3">
    <source>
        <dbReference type="PROSITE" id="PS50078"/>
    </source>
</evidence>
<dbReference type="EMBL" id="JACVVK020000067">
    <property type="protein sequence ID" value="KAK7496407.1"/>
    <property type="molecule type" value="Genomic_DNA"/>
</dbReference>
<keyword evidence="7" id="KW-1185">Reference proteome</keyword>
<dbReference type="AlphaFoldDB" id="A0ABD0LBR9"/>
<keyword evidence="1" id="KW-0832">Ubl conjugation</keyword>
<evidence type="ECO:0008006" key="8">
    <source>
        <dbReference type="Google" id="ProtNLM"/>
    </source>
</evidence>
<feature type="domain" description="POLO box" evidence="3">
    <location>
        <begin position="571"/>
        <end position="648"/>
    </location>
</feature>
<proteinExistence type="predicted"/>
<dbReference type="PROSITE" id="PS51984">
    <property type="entry name" value="CPB1"/>
    <property type="match status" value="1"/>
</dbReference>
<feature type="compositionally biased region" description="Polar residues" evidence="2">
    <location>
        <begin position="379"/>
        <end position="392"/>
    </location>
</feature>
<feature type="domain" description="Cryptic POLO box 1 (CPB1)" evidence="4">
    <location>
        <begin position="36"/>
        <end position="146"/>
    </location>
</feature>
<dbReference type="InterPro" id="IPR047108">
    <property type="entry name" value="Plk4-like_POLO_box_2_sf"/>
</dbReference>
<dbReference type="Proteomes" id="UP001519460">
    <property type="component" value="Unassembled WGS sequence"/>
</dbReference>
<dbReference type="PROSITE" id="PS51985">
    <property type="entry name" value="CPB2"/>
    <property type="match status" value="1"/>
</dbReference>
<dbReference type="Pfam" id="PF18190">
    <property type="entry name" value="Plk4_PB1"/>
    <property type="match status" value="1"/>
</dbReference>
<dbReference type="Gene3D" id="2.40.50.930">
    <property type="match status" value="1"/>
</dbReference>
<comment type="caution">
    <text evidence="6">The sequence shown here is derived from an EMBL/GenBank/DDBJ whole genome shotgun (WGS) entry which is preliminary data.</text>
</comment>
<gene>
    <name evidence="6" type="ORF">BaRGS_00012329</name>
</gene>
<reference evidence="6 7" key="1">
    <citation type="journal article" date="2023" name="Sci. Data">
        <title>Genome assembly of the Korean intertidal mud-creeper Batillaria attramentaria.</title>
        <authorList>
            <person name="Patra A.K."/>
            <person name="Ho P.T."/>
            <person name="Jun S."/>
            <person name="Lee S.J."/>
            <person name="Kim Y."/>
            <person name="Won Y.J."/>
        </authorList>
    </citation>
    <scope>NUCLEOTIDE SEQUENCE [LARGE SCALE GENOMIC DNA]</scope>
    <source>
        <strain evidence="6">Wonlab-2016</strain>
    </source>
</reference>
<evidence type="ECO:0000256" key="1">
    <source>
        <dbReference type="ARBA" id="ARBA00022843"/>
    </source>
</evidence>